<dbReference type="Gene3D" id="2.60.40.790">
    <property type="match status" value="1"/>
</dbReference>
<reference evidence="1" key="1">
    <citation type="submission" date="2017-08" db="EMBL/GenBank/DDBJ databases">
        <authorList>
            <person name="de Groot N.N."/>
        </authorList>
    </citation>
    <scope>NUCLEOTIDE SEQUENCE [LARGE SCALE GENOMIC DNA]</scope>
    <source>
        <strain evidence="1">PX439</strain>
    </source>
</reference>
<evidence type="ECO:0000313" key="2">
    <source>
        <dbReference type="Proteomes" id="UP000216624"/>
    </source>
</evidence>
<accession>A0A260ZIA6</accession>
<keyword evidence="2" id="KW-1185">Reference proteome</keyword>
<dbReference type="GO" id="GO:0009408">
    <property type="term" value="P:response to heat"/>
    <property type="evidence" value="ECO:0007669"/>
    <property type="project" value="TreeGrafter"/>
</dbReference>
<dbReference type="EMBL" id="NMWX01000115">
    <property type="protein sequence ID" value="OZF85441.1"/>
    <property type="molecule type" value="Genomic_DNA"/>
</dbReference>
<sequence>MSATVPVVHDEGTKWDWPFQKGDGVVKVLEYEDHFEVGLEAFNFEPKEIDVKNIGDFLEIHMAHTTKDDKFGSITRSITRCYRLPNGTDPSTIKSKLDGSGILHITGNKKK</sequence>
<dbReference type="InterPro" id="IPR008978">
    <property type="entry name" value="HSP20-like_chaperone"/>
</dbReference>
<protein>
    <submittedName>
        <fullName evidence="1">Uncharacterized protein</fullName>
    </submittedName>
</protein>
<dbReference type="GO" id="GO:0005634">
    <property type="term" value="C:nucleus"/>
    <property type="evidence" value="ECO:0007669"/>
    <property type="project" value="TreeGrafter"/>
</dbReference>
<dbReference type="STRING" id="31234.E3ND64"/>
<proteinExistence type="predicted"/>
<dbReference type="InterPro" id="IPR001436">
    <property type="entry name" value="Alpha-crystallin/sHSP_animal"/>
</dbReference>
<comment type="caution">
    <text evidence="1">The sequence shown here is derived from an EMBL/GenBank/DDBJ whole genome shotgun (WGS) entry which is preliminary data.</text>
</comment>
<dbReference type="KEGG" id="crq:GCK72_013431"/>
<dbReference type="OMA" id="SITRCYR"/>
<dbReference type="GO" id="GO:0031072">
    <property type="term" value="F:heat shock protein binding"/>
    <property type="evidence" value="ECO:0007669"/>
    <property type="project" value="EnsemblMetazoa"/>
</dbReference>
<dbReference type="HOGENOM" id="CLU_095001_6_0_1"/>
<dbReference type="GO" id="GO:0042026">
    <property type="term" value="P:protein refolding"/>
    <property type="evidence" value="ECO:0007669"/>
    <property type="project" value="TreeGrafter"/>
</dbReference>
<feature type="non-terminal residue" evidence="1">
    <location>
        <position position="1"/>
    </location>
</feature>
<organism evidence="1 2">
    <name type="scientific">Caenorhabditis remanei</name>
    <name type="common">Caenorhabditis vulgaris</name>
    <dbReference type="NCBI Taxonomy" id="31234"/>
    <lineage>
        <taxon>Eukaryota</taxon>
        <taxon>Metazoa</taxon>
        <taxon>Ecdysozoa</taxon>
        <taxon>Nematoda</taxon>
        <taxon>Chromadorea</taxon>
        <taxon>Rhabditida</taxon>
        <taxon>Rhabditina</taxon>
        <taxon>Rhabditomorpha</taxon>
        <taxon>Rhabditoidea</taxon>
        <taxon>Rhabditidae</taxon>
        <taxon>Peloderinae</taxon>
        <taxon>Caenorhabditis</taxon>
    </lineage>
</organism>
<evidence type="ECO:0000313" key="1">
    <source>
        <dbReference type="EMBL" id="OZF85441.1"/>
    </source>
</evidence>
<dbReference type="CDD" id="cd06526">
    <property type="entry name" value="metazoan_ACD"/>
    <property type="match status" value="1"/>
</dbReference>
<dbReference type="PRINTS" id="PR00299">
    <property type="entry name" value="ACRYSTALLIN"/>
</dbReference>
<dbReference type="Pfam" id="PF00011">
    <property type="entry name" value="HSP20"/>
    <property type="match status" value="1"/>
</dbReference>
<gene>
    <name evidence="1" type="ORF">FL82_24166</name>
</gene>
<dbReference type="GO" id="GO:0051082">
    <property type="term" value="F:unfolded protein binding"/>
    <property type="evidence" value="ECO:0007669"/>
    <property type="project" value="TreeGrafter"/>
</dbReference>
<dbReference type="GO" id="GO:0005737">
    <property type="term" value="C:cytoplasm"/>
    <property type="evidence" value="ECO:0007669"/>
    <property type="project" value="TreeGrafter"/>
</dbReference>
<dbReference type="eggNOG" id="KOG3591">
    <property type="taxonomic scope" value="Eukaryota"/>
</dbReference>
<dbReference type="SUPFAM" id="SSF49764">
    <property type="entry name" value="HSP20-like chaperones"/>
    <property type="match status" value="1"/>
</dbReference>
<dbReference type="PROSITE" id="PS01031">
    <property type="entry name" value="SHSP"/>
    <property type="match status" value="1"/>
</dbReference>
<dbReference type="PANTHER" id="PTHR45640:SF4">
    <property type="entry name" value="SHSP DOMAIN-CONTAINING PROTEIN"/>
    <property type="match status" value="1"/>
</dbReference>
<dbReference type="InterPro" id="IPR002068">
    <property type="entry name" value="A-crystallin/Hsp20_dom"/>
</dbReference>
<dbReference type="Proteomes" id="UP000216624">
    <property type="component" value="Unassembled WGS sequence"/>
</dbReference>
<dbReference type="OrthoDB" id="1431247at2759"/>
<dbReference type="CTD" id="9823004"/>
<dbReference type="PANTHER" id="PTHR45640">
    <property type="entry name" value="HEAT SHOCK PROTEIN HSP-12.2-RELATED"/>
    <property type="match status" value="1"/>
</dbReference>
<name>A0A260ZIA6_CAERE</name>